<dbReference type="Pfam" id="PF02826">
    <property type="entry name" value="2-Hacid_dh_C"/>
    <property type="match status" value="1"/>
</dbReference>
<keyword evidence="2" id="KW-0520">NAD</keyword>
<dbReference type="RefSeq" id="WP_013874308.1">
    <property type="nucleotide sequence ID" value="NC_015656.1"/>
</dbReference>
<dbReference type="EMBL" id="CP002801">
    <property type="protein sequence ID" value="AEH10413.1"/>
    <property type="molecule type" value="Genomic_DNA"/>
</dbReference>
<dbReference type="KEGG" id="fsy:FsymDg_3104"/>
<feature type="domain" description="D-isomer specific 2-hydroxyacid dehydrogenase NAD-binding" evidence="3">
    <location>
        <begin position="159"/>
        <end position="320"/>
    </location>
</feature>
<dbReference type="GO" id="GO:0051287">
    <property type="term" value="F:NAD binding"/>
    <property type="evidence" value="ECO:0007669"/>
    <property type="project" value="InterPro"/>
</dbReference>
<organism evidence="4 5">
    <name type="scientific">Candidatus Protofrankia datiscae</name>
    <dbReference type="NCBI Taxonomy" id="2716812"/>
    <lineage>
        <taxon>Bacteria</taxon>
        <taxon>Bacillati</taxon>
        <taxon>Actinomycetota</taxon>
        <taxon>Actinomycetes</taxon>
        <taxon>Frankiales</taxon>
        <taxon>Frankiaceae</taxon>
        <taxon>Protofrankia</taxon>
    </lineage>
</organism>
<sequence>MTSVSAPTPHQAEAAETATAAGAGAATVAGTAEAPGIPAQAAVPRGLVLGVQLPLPWGIPVRRALDDALGGEPGIEIVDVPATGDPDRRPRVLLIGPGLRAERPPAWFGEVEWVHTVSAGIDSYPSWLLSAPVVTCSRGLHATQISEWLVTALLTGARQNSWVTAPVTFPRPTPGALLAGSTLGIVGFGEIGQAVARRALALEVDVVALRRRGRPSPVDGVRLLPDLAGLLAVSDAVLLSAAATPETHHLINETTLRQVKPGVHLLNIARGTLIDQEALRTALDDGRVRLASLDVTDPEPLPADHWLFAHSQVRVSPHIGGWAPDLERSIARRFHENLLRYRSGQPLIGLVDPAVGY</sequence>
<proteinExistence type="predicted"/>
<dbReference type="Gene3D" id="3.40.50.720">
    <property type="entry name" value="NAD(P)-binding Rossmann-like Domain"/>
    <property type="match status" value="2"/>
</dbReference>
<evidence type="ECO:0000259" key="3">
    <source>
        <dbReference type="Pfam" id="PF02826"/>
    </source>
</evidence>
<dbReference type="HOGENOM" id="CLU_019796_1_0_11"/>
<dbReference type="CDD" id="cd12180">
    <property type="entry name" value="2-Hacid_dh_15"/>
    <property type="match status" value="1"/>
</dbReference>
<dbReference type="InterPro" id="IPR036291">
    <property type="entry name" value="NAD(P)-bd_dom_sf"/>
</dbReference>
<evidence type="ECO:0000256" key="2">
    <source>
        <dbReference type="ARBA" id="ARBA00023027"/>
    </source>
</evidence>
<keyword evidence="5" id="KW-1185">Reference proteome</keyword>
<gene>
    <name evidence="4" type="ordered locus">FsymDg_3104</name>
</gene>
<name>F8B654_9ACTN</name>
<dbReference type="Proteomes" id="UP000001549">
    <property type="component" value="Chromosome"/>
</dbReference>
<reference evidence="4 5" key="1">
    <citation type="submission" date="2011-05" db="EMBL/GenBank/DDBJ databases">
        <title>Complete sequence of chromosome of Frankia symbiont of Datisca glomerata.</title>
        <authorList>
            <consortium name="US DOE Joint Genome Institute"/>
            <person name="Lucas S."/>
            <person name="Han J."/>
            <person name="Lapidus A."/>
            <person name="Cheng J.-F."/>
            <person name="Goodwin L."/>
            <person name="Pitluck S."/>
            <person name="Peters L."/>
            <person name="Mikhailova N."/>
            <person name="Chertkov O."/>
            <person name="Teshima H."/>
            <person name="Han C."/>
            <person name="Tapia R."/>
            <person name="Land M."/>
            <person name="Hauser L."/>
            <person name="Kyrpides N."/>
            <person name="Ivanova N."/>
            <person name="Pagani I."/>
            <person name="Berry A."/>
            <person name="Pawlowski K."/>
            <person name="Persson T."/>
            <person name="Vanden Heuvel B."/>
            <person name="Benson D."/>
            <person name="Woyke T."/>
        </authorList>
    </citation>
    <scope>NUCLEOTIDE SEQUENCE [LARGE SCALE GENOMIC DNA]</scope>
    <source>
        <strain evidence="5">4085684</strain>
    </source>
</reference>
<keyword evidence="1" id="KW-0560">Oxidoreductase</keyword>
<accession>F8B654</accession>
<dbReference type="eggNOG" id="COG0111">
    <property type="taxonomic scope" value="Bacteria"/>
</dbReference>
<dbReference type="InterPro" id="IPR006140">
    <property type="entry name" value="D-isomer_DH_NAD-bd"/>
</dbReference>
<dbReference type="PANTHER" id="PTHR43333">
    <property type="entry name" value="2-HACID_DH_C DOMAIN-CONTAINING PROTEIN"/>
    <property type="match status" value="1"/>
</dbReference>
<dbReference type="AlphaFoldDB" id="F8B654"/>
<evidence type="ECO:0000256" key="1">
    <source>
        <dbReference type="ARBA" id="ARBA00023002"/>
    </source>
</evidence>
<dbReference type="STRING" id="656024.FsymDg_3104"/>
<dbReference type="PANTHER" id="PTHR43333:SF1">
    <property type="entry name" value="D-ISOMER SPECIFIC 2-HYDROXYACID DEHYDROGENASE NAD-BINDING DOMAIN-CONTAINING PROTEIN"/>
    <property type="match status" value="1"/>
</dbReference>
<dbReference type="GO" id="GO:0016491">
    <property type="term" value="F:oxidoreductase activity"/>
    <property type="evidence" value="ECO:0007669"/>
    <property type="project" value="UniProtKB-KW"/>
</dbReference>
<evidence type="ECO:0000313" key="5">
    <source>
        <dbReference type="Proteomes" id="UP000001549"/>
    </source>
</evidence>
<protein>
    <submittedName>
        <fullName evidence="4">D-isomer specific 2-hydroxyacid dehydrogenase NAD-binding protein</fullName>
    </submittedName>
</protein>
<dbReference type="SUPFAM" id="SSF51735">
    <property type="entry name" value="NAD(P)-binding Rossmann-fold domains"/>
    <property type="match status" value="1"/>
</dbReference>
<evidence type="ECO:0000313" key="4">
    <source>
        <dbReference type="EMBL" id="AEH10413.1"/>
    </source>
</evidence>